<feature type="chain" id="PRO_5024400167" evidence="1">
    <location>
        <begin position="23"/>
        <end position="244"/>
    </location>
</feature>
<gene>
    <name evidence="2" type="ORF">FPZ12_016010</name>
</gene>
<organism evidence="2 3">
    <name type="scientific">Amycolatopsis acidicola</name>
    <dbReference type="NCBI Taxonomy" id="2596893"/>
    <lineage>
        <taxon>Bacteria</taxon>
        <taxon>Bacillati</taxon>
        <taxon>Actinomycetota</taxon>
        <taxon>Actinomycetes</taxon>
        <taxon>Pseudonocardiales</taxon>
        <taxon>Pseudonocardiaceae</taxon>
        <taxon>Amycolatopsis</taxon>
    </lineage>
</organism>
<feature type="signal peptide" evidence="1">
    <location>
        <begin position="1"/>
        <end position="22"/>
    </location>
</feature>
<comment type="caution">
    <text evidence="2">The sequence shown here is derived from an EMBL/GenBank/DDBJ whole genome shotgun (WGS) entry which is preliminary data.</text>
</comment>
<name>A0A5N0V8Q7_9PSEU</name>
<dbReference type="PROSITE" id="PS51257">
    <property type="entry name" value="PROKAR_LIPOPROTEIN"/>
    <property type="match status" value="1"/>
</dbReference>
<proteinExistence type="predicted"/>
<reference evidence="2" key="1">
    <citation type="submission" date="2019-09" db="EMBL/GenBank/DDBJ databases">
        <authorList>
            <person name="Teo W.F.A."/>
            <person name="Duangmal K."/>
        </authorList>
    </citation>
    <scope>NUCLEOTIDE SEQUENCE [LARGE SCALE GENOMIC DNA]</scope>
    <source>
        <strain evidence="2">K81G1</strain>
    </source>
</reference>
<accession>A0A5N0V8Q7</accession>
<dbReference type="AlphaFoldDB" id="A0A5N0V8Q7"/>
<dbReference type="OrthoDB" id="186568at2"/>
<protein>
    <submittedName>
        <fullName evidence="2">Uncharacterized protein</fullName>
    </submittedName>
</protein>
<dbReference type="RefSeq" id="WP_144753876.1">
    <property type="nucleotide sequence ID" value="NZ_VMNW02000019.1"/>
</dbReference>
<dbReference type="Proteomes" id="UP000319769">
    <property type="component" value="Unassembled WGS sequence"/>
</dbReference>
<evidence type="ECO:0000313" key="3">
    <source>
        <dbReference type="Proteomes" id="UP000319769"/>
    </source>
</evidence>
<keyword evidence="3" id="KW-1185">Reference proteome</keyword>
<evidence type="ECO:0000313" key="2">
    <source>
        <dbReference type="EMBL" id="KAA9160912.1"/>
    </source>
</evidence>
<keyword evidence="1" id="KW-0732">Signal</keyword>
<dbReference type="EMBL" id="VMNW02000019">
    <property type="protein sequence ID" value="KAA9160912.1"/>
    <property type="molecule type" value="Genomic_DNA"/>
</dbReference>
<sequence length="244" mass="26498">MTDRFLVAAVVLVAACSGPAPAPGPGPEPYPWHTRIVSTTFWVGEVFDPRAEDGSQVESSYDAQWLAHYGGCDGVERDERCDTEPRTAANGYFPTVLAPRENPFYLDLPFDDVNDPGAFGERAVVVPWAGRPEFAGKATDPSVSLMKNRWVEVRRGDRVCYGQIEDAGPGVYDDSAYVFSTTDTRPANSRYNGAGLDVSPALNGCLGFGELNGETDLVDWRFAENDEVPPGPWQRIITTSGVTG</sequence>
<evidence type="ECO:0000256" key="1">
    <source>
        <dbReference type="SAM" id="SignalP"/>
    </source>
</evidence>